<name>A0AAX3BBN3_9SPIR</name>
<evidence type="ECO:0000256" key="1">
    <source>
        <dbReference type="PROSITE-ProRule" id="PRU00339"/>
    </source>
</evidence>
<reference evidence="2" key="2">
    <citation type="submission" date="2022-06" db="EMBL/GenBank/DDBJ databases">
        <title>Thermospira aquatica gen. nov., sp. nov.</title>
        <authorList>
            <person name="Ben Ali Gam Z."/>
            <person name="Labat M."/>
        </authorList>
    </citation>
    <scope>NUCLEOTIDE SEQUENCE</scope>
    <source>
        <strain evidence="2">F1F22</strain>
    </source>
</reference>
<accession>A0AAX3BBN3</accession>
<protein>
    <recommendedName>
        <fullName evidence="4">Tetratricopeptide repeat protein</fullName>
    </recommendedName>
</protein>
<keyword evidence="3" id="KW-1185">Reference proteome</keyword>
<dbReference type="RefSeq" id="WP_271434668.1">
    <property type="nucleotide sequence ID" value="NZ_CP073355.1"/>
</dbReference>
<evidence type="ECO:0000313" key="2">
    <source>
        <dbReference type="EMBL" id="URA09536.1"/>
    </source>
</evidence>
<organism evidence="2 3">
    <name type="scientific">Thermospira aquatica</name>
    <dbReference type="NCBI Taxonomy" id="2828656"/>
    <lineage>
        <taxon>Bacteria</taxon>
        <taxon>Pseudomonadati</taxon>
        <taxon>Spirochaetota</taxon>
        <taxon>Spirochaetia</taxon>
        <taxon>Brevinematales</taxon>
        <taxon>Thermospiraceae</taxon>
        <taxon>Thermospira</taxon>
    </lineage>
</organism>
<keyword evidence="1" id="KW-0802">TPR repeat</keyword>
<dbReference type="PROSITE" id="PS51257">
    <property type="entry name" value="PROKAR_LIPOPROTEIN"/>
    <property type="match status" value="1"/>
</dbReference>
<gene>
    <name evidence="2" type="ORF">KDW03_08560</name>
</gene>
<feature type="repeat" description="TPR" evidence="1">
    <location>
        <begin position="34"/>
        <end position="67"/>
    </location>
</feature>
<dbReference type="InterPro" id="IPR011990">
    <property type="entry name" value="TPR-like_helical_dom_sf"/>
</dbReference>
<evidence type="ECO:0000313" key="3">
    <source>
        <dbReference type="Proteomes" id="UP001056539"/>
    </source>
</evidence>
<dbReference type="PROSITE" id="PS50005">
    <property type="entry name" value="TPR"/>
    <property type="match status" value="1"/>
</dbReference>
<evidence type="ECO:0008006" key="4">
    <source>
        <dbReference type="Google" id="ProtNLM"/>
    </source>
</evidence>
<dbReference type="SUPFAM" id="SSF81901">
    <property type="entry name" value="HCP-like"/>
    <property type="match status" value="1"/>
</dbReference>
<proteinExistence type="predicted"/>
<reference evidence="2" key="1">
    <citation type="submission" date="2021-04" db="EMBL/GenBank/DDBJ databases">
        <authorList>
            <person name="Postec A."/>
        </authorList>
    </citation>
    <scope>NUCLEOTIDE SEQUENCE</scope>
    <source>
        <strain evidence="2">F1F22</strain>
    </source>
</reference>
<dbReference type="InterPro" id="IPR019734">
    <property type="entry name" value="TPR_rpt"/>
</dbReference>
<dbReference type="EMBL" id="CP073355">
    <property type="protein sequence ID" value="URA09536.1"/>
    <property type="molecule type" value="Genomic_DNA"/>
</dbReference>
<dbReference type="Gene3D" id="1.25.40.10">
    <property type="entry name" value="Tetratricopeptide repeat domain"/>
    <property type="match status" value="1"/>
</dbReference>
<dbReference type="AlphaFoldDB" id="A0AAX3BBN3"/>
<dbReference type="KEGG" id="taqu:KDW03_08560"/>
<sequence length="387" mass="42750">MRFQKGIIIGVIVLSMSGCNFFEWLTPPMSGISAEELIYRGEQYFEKQDYTSAEESFYQAMLIDPKSSKARLGYARALLWQVIYPVANIVAEEAHKNGDNIYQGLLASLNKNEFKEALFGGEVPLYQKIIDALEGPNGIIGNQGDGVITDDKLEPNVILLVAYFSLISLNLLDSNGDRQFLTPPDYLRLQGNEVTFSLDIDRIVSNVVASTEIDTSYTADDLINTLKGSHDALEESLSLLRFLYLNIVYVDGLLGCVIRPSAFLKRVSASSSAYSNQYDEIRDALTNPSASTSYTNSLQILYILRYAPTNVGRVLNDLHHVLVGSYAYQNLGDFTPSVWGSHSGGLKAFGETLSGTLTEDDVSNVITQITNEYTPEEISNIIAGLRL</sequence>
<dbReference type="Proteomes" id="UP001056539">
    <property type="component" value="Chromosome"/>
</dbReference>